<sequence length="895" mass="101229">WEGEHLWLCLRALGFDPKAAGSGVEVGPTMFKKPNIAGFYTVALFLFAKLDQFRAAEVFRSCSLPVGREFKKQCCLWLEDLAKEDESCIPKFAASTLVSPTGPKFVHLMYQFARHAVVVDMKRNSVGTGIRFAEAVNLTPKDMYMARARCRVAYNKLLQIFQKEDFVMREYNKKKQLLIKEIKQIKSEYEVLQIQSSKMKQNDPSKNDKTERIQKVRSMWILIMENLTSLTKEKEAVNYVLEGHVGQYVLDGANVAFKIPQMLTHRLESDVYQVRSLYEAKKLNFLTVIQLLNEALRTLRDEICQSKLTPQLAYIENITKGCTRELQNLKAIRLKLEQQHCVSRSEAVSREQEDWEVKWKSFLGRCPLNLIASPPCSFHPAEDDEGSIFYQHLGSVSDVYDSVREVRYEEDDKVLKTAMDKSTQVSKWISSVPLELSKACENRDILIEKNLPVETCEGEKMPVPPKILKNGKDESAISEMSENAGDHVVQTVSPVKKEDPLKRARDELAEEVRKSLMSESPQSGEEKGMALEDLLSTLAFNPFLTRKQIPRTPENLLSEIRSSWRKAVQTEGSSVTELPPNEVMIEEAPMDARPIMQKASDCRFVCSVPASPVPESDPLLSERKTQLSSTVFTPQEQMRISHIIESPILETAGMQESERTEEQELKCIVNISVQNVNSVEDPEQSSQYVKKSMNTPDICSENNSRINVLPSDYFQRSLMDRMLNQNVSPLLSSASHFQILDKTFPEELGNMGTPKSASSDSVFDGVGITNITGGSKDNGDIQESKLDLHSLFNTHKVLKKTASRSEEELHQTHNGDESVSSRSDQSLTPERRERDELCSPPEFCLDEAFTKVPSPVSNERKYSLSSLLVSCQRLEEMASMVHNIPLGLVAQLKSK</sequence>
<evidence type="ECO:0000313" key="4">
    <source>
        <dbReference type="EMBL" id="NWX78259.1"/>
    </source>
</evidence>
<dbReference type="Proteomes" id="UP000536033">
    <property type="component" value="Unassembled WGS sequence"/>
</dbReference>
<feature type="coiled-coil region" evidence="1">
    <location>
        <begin position="168"/>
        <end position="202"/>
    </location>
</feature>
<reference evidence="4 5" key="1">
    <citation type="submission" date="2019-09" db="EMBL/GenBank/DDBJ databases">
        <title>Bird 10,000 Genomes (B10K) Project - Family phase.</title>
        <authorList>
            <person name="Zhang G."/>
        </authorList>
    </citation>
    <scope>NUCLEOTIDE SEQUENCE [LARGE SCALE GENOMIC DNA]</scope>
    <source>
        <strain evidence="4">OUT-0003</strain>
        <tissue evidence="4">Muscle</tissue>
    </source>
</reference>
<dbReference type="Pfam" id="PF14661">
    <property type="entry name" value="HAUS6_N"/>
    <property type="match status" value="1"/>
</dbReference>
<keyword evidence="1" id="KW-0175">Coiled coil</keyword>
<name>A0A7K6Z4B9_ALCTO</name>
<dbReference type="PANTHER" id="PTHR16151:SF2">
    <property type="entry name" value="HAUS AUGMIN-LIKE COMPLEX SUBUNIT 6"/>
    <property type="match status" value="1"/>
</dbReference>
<organism evidence="4 5">
    <name type="scientific">Alca torda</name>
    <name type="common">Razorbill</name>
    <dbReference type="NCBI Taxonomy" id="28689"/>
    <lineage>
        <taxon>Eukaryota</taxon>
        <taxon>Metazoa</taxon>
        <taxon>Chordata</taxon>
        <taxon>Craniata</taxon>
        <taxon>Vertebrata</taxon>
        <taxon>Euteleostomi</taxon>
        <taxon>Archelosauria</taxon>
        <taxon>Archosauria</taxon>
        <taxon>Dinosauria</taxon>
        <taxon>Saurischia</taxon>
        <taxon>Theropoda</taxon>
        <taxon>Coelurosauria</taxon>
        <taxon>Aves</taxon>
        <taxon>Neognathae</taxon>
        <taxon>Neoaves</taxon>
        <taxon>Charadriiformes</taxon>
        <taxon>Alcidae</taxon>
        <taxon>Alca</taxon>
    </lineage>
</organism>
<feature type="region of interest" description="Disordered" evidence="2">
    <location>
        <begin position="802"/>
        <end position="839"/>
    </location>
</feature>
<comment type="caution">
    <text evidence="4">The sequence shown here is derived from an EMBL/GenBank/DDBJ whole genome shotgun (WGS) entry which is preliminary data.</text>
</comment>
<dbReference type="GO" id="GO:0070652">
    <property type="term" value="C:HAUS complex"/>
    <property type="evidence" value="ECO:0007669"/>
    <property type="project" value="InterPro"/>
</dbReference>
<gene>
    <name evidence="4" type="primary">Haus6</name>
    <name evidence="4" type="ORF">ALCTOR_R01921</name>
</gene>
<dbReference type="AlphaFoldDB" id="A0A7K6Z4B9"/>
<protein>
    <submittedName>
        <fullName evidence="4">HAUS6 protein</fullName>
    </submittedName>
</protein>
<feature type="domain" description="HAUS augmin-like complex subunit 6 N-terminal" evidence="3">
    <location>
        <begin position="6"/>
        <end position="220"/>
    </location>
</feature>
<evidence type="ECO:0000259" key="3">
    <source>
        <dbReference type="Pfam" id="PF14661"/>
    </source>
</evidence>
<dbReference type="EMBL" id="VZSD01014377">
    <property type="protein sequence ID" value="NWX78259.1"/>
    <property type="molecule type" value="Genomic_DNA"/>
</dbReference>
<feature type="non-terminal residue" evidence="4">
    <location>
        <position position="1"/>
    </location>
</feature>
<dbReference type="GO" id="GO:1990498">
    <property type="term" value="C:mitotic spindle microtubule"/>
    <property type="evidence" value="ECO:0007669"/>
    <property type="project" value="TreeGrafter"/>
</dbReference>
<dbReference type="InterPro" id="IPR028163">
    <property type="entry name" value="HAUS_6_N"/>
</dbReference>
<feature type="compositionally biased region" description="Polar residues" evidence="2">
    <location>
        <begin position="817"/>
        <end position="828"/>
    </location>
</feature>
<keyword evidence="5" id="KW-1185">Reference proteome</keyword>
<dbReference type="PANTHER" id="PTHR16151">
    <property type="entry name" value="HAUS AUGMIN-LIKE COMPLEX SUBUNIT 6"/>
    <property type="match status" value="1"/>
</dbReference>
<feature type="non-terminal residue" evidence="4">
    <location>
        <position position="895"/>
    </location>
</feature>
<dbReference type="GO" id="GO:0051225">
    <property type="term" value="P:spindle assembly"/>
    <property type="evidence" value="ECO:0007669"/>
    <property type="project" value="InterPro"/>
</dbReference>
<dbReference type="GO" id="GO:0008017">
    <property type="term" value="F:microtubule binding"/>
    <property type="evidence" value="ECO:0007669"/>
    <property type="project" value="TreeGrafter"/>
</dbReference>
<proteinExistence type="predicted"/>
<evidence type="ECO:0000313" key="5">
    <source>
        <dbReference type="Proteomes" id="UP000536033"/>
    </source>
</evidence>
<feature type="compositionally biased region" description="Basic and acidic residues" evidence="2">
    <location>
        <begin position="803"/>
        <end position="816"/>
    </location>
</feature>
<evidence type="ECO:0000256" key="1">
    <source>
        <dbReference type="SAM" id="Coils"/>
    </source>
</evidence>
<evidence type="ECO:0000256" key="2">
    <source>
        <dbReference type="SAM" id="MobiDB-lite"/>
    </source>
</evidence>
<accession>A0A7K6Z4B9</accession>
<dbReference type="InterPro" id="IPR026797">
    <property type="entry name" value="HAUS_6"/>
</dbReference>